<protein>
    <recommendedName>
        <fullName evidence="3">Phage gp6-like head-tail connector protein</fullName>
    </recommendedName>
</protein>
<evidence type="ECO:0000313" key="1">
    <source>
        <dbReference type="EMBL" id="NHZ62616.1"/>
    </source>
</evidence>
<gene>
    <name evidence="1" type="ORF">F1735_09890</name>
</gene>
<dbReference type="EMBL" id="WHJF01000020">
    <property type="protein sequence ID" value="NHZ62616.1"/>
    <property type="molecule type" value="Genomic_DNA"/>
</dbReference>
<sequence length="181" mass="19938">MTSRLKIPPVAMAVSIEDARIAARVDGPDLDSAIEIQVRAITEEAEHEMNRAVITQTHTVTLAAFQDVIDLAPSPLQSVTKVTYRNTDGVVQLLPETVYTINRESEPGCIELVPGQRWPATAVRTDAVSIEFVCGYGASPADTPFAIKAYILAKVQEFFGPAGTERNEGLTRFLDRYRVYR</sequence>
<dbReference type="Proteomes" id="UP000610594">
    <property type="component" value="Unassembled WGS sequence"/>
</dbReference>
<comment type="caution">
    <text evidence="1">The sequence shown here is derived from an EMBL/GenBank/DDBJ whole genome shotgun (WGS) entry which is preliminary data.</text>
</comment>
<evidence type="ECO:0000313" key="2">
    <source>
        <dbReference type="Proteomes" id="UP000610594"/>
    </source>
</evidence>
<accession>A0ABX0MQG5</accession>
<keyword evidence="2" id="KW-1185">Reference proteome</keyword>
<name>A0ABX0MQG5_9BURK</name>
<reference evidence="1 2" key="1">
    <citation type="submission" date="2019-10" db="EMBL/GenBank/DDBJ databases">
        <title>Taxonomy of Antarctic Massilia spp.: description of Massilia rubra sp. nov., Massilia aquatica sp. nov., Massilia mucilaginosa sp. nov., Massilia frigida sp. nov. isolated from streams, lakes and regoliths.</title>
        <authorList>
            <person name="Holochova P."/>
            <person name="Sedlacek I."/>
            <person name="Kralova S."/>
            <person name="Maslanova I."/>
            <person name="Busse H.-J."/>
            <person name="Stankova E."/>
            <person name="Vrbovska V."/>
            <person name="Kovarovic V."/>
            <person name="Bartak M."/>
            <person name="Svec P."/>
            <person name="Pantucek R."/>
        </authorList>
    </citation>
    <scope>NUCLEOTIDE SEQUENCE [LARGE SCALE GENOMIC DNA]</scope>
    <source>
        <strain evidence="1 2">CCM 8694</strain>
    </source>
</reference>
<dbReference type="NCBIfam" id="TIGR02215">
    <property type="entry name" value="phage_chp_gp8"/>
    <property type="match status" value="1"/>
</dbReference>
<evidence type="ECO:0008006" key="3">
    <source>
        <dbReference type="Google" id="ProtNLM"/>
    </source>
</evidence>
<proteinExistence type="predicted"/>
<organism evidence="1 2">
    <name type="scientific">Massilia genomosp. 1</name>
    <dbReference type="NCBI Taxonomy" id="2609280"/>
    <lineage>
        <taxon>Bacteria</taxon>
        <taxon>Pseudomonadati</taxon>
        <taxon>Pseudomonadota</taxon>
        <taxon>Betaproteobacteria</taxon>
        <taxon>Burkholderiales</taxon>
        <taxon>Oxalobacteraceae</taxon>
        <taxon>Telluria group</taxon>
        <taxon>Massilia</taxon>
    </lineage>
</organism>
<dbReference type="InterPro" id="IPR011738">
    <property type="entry name" value="Phage_CHP"/>
</dbReference>
<dbReference type="RefSeq" id="WP_167236785.1">
    <property type="nucleotide sequence ID" value="NZ_WHJF01000020.1"/>
</dbReference>